<dbReference type="Proteomes" id="UP000275078">
    <property type="component" value="Unassembled WGS sequence"/>
</dbReference>
<name>A0A3N4HW16_ASCIM</name>
<accession>A0A3N4HW16</accession>
<feature type="compositionally biased region" description="Low complexity" evidence="1">
    <location>
        <begin position="143"/>
        <end position="155"/>
    </location>
</feature>
<feature type="region of interest" description="Disordered" evidence="1">
    <location>
        <begin position="502"/>
        <end position="598"/>
    </location>
</feature>
<dbReference type="EMBL" id="ML119729">
    <property type="protein sequence ID" value="RPA77286.1"/>
    <property type="molecule type" value="Genomic_DNA"/>
</dbReference>
<feature type="compositionally biased region" description="Low complexity" evidence="1">
    <location>
        <begin position="438"/>
        <end position="449"/>
    </location>
</feature>
<reference evidence="2 3" key="1">
    <citation type="journal article" date="2018" name="Nat. Ecol. Evol.">
        <title>Pezizomycetes genomes reveal the molecular basis of ectomycorrhizal truffle lifestyle.</title>
        <authorList>
            <person name="Murat C."/>
            <person name="Payen T."/>
            <person name="Noel B."/>
            <person name="Kuo A."/>
            <person name="Morin E."/>
            <person name="Chen J."/>
            <person name="Kohler A."/>
            <person name="Krizsan K."/>
            <person name="Balestrini R."/>
            <person name="Da Silva C."/>
            <person name="Montanini B."/>
            <person name="Hainaut M."/>
            <person name="Levati E."/>
            <person name="Barry K.W."/>
            <person name="Belfiori B."/>
            <person name="Cichocki N."/>
            <person name="Clum A."/>
            <person name="Dockter R.B."/>
            <person name="Fauchery L."/>
            <person name="Guy J."/>
            <person name="Iotti M."/>
            <person name="Le Tacon F."/>
            <person name="Lindquist E.A."/>
            <person name="Lipzen A."/>
            <person name="Malagnac F."/>
            <person name="Mello A."/>
            <person name="Molinier V."/>
            <person name="Miyauchi S."/>
            <person name="Poulain J."/>
            <person name="Riccioni C."/>
            <person name="Rubini A."/>
            <person name="Sitrit Y."/>
            <person name="Splivallo R."/>
            <person name="Traeger S."/>
            <person name="Wang M."/>
            <person name="Zifcakova L."/>
            <person name="Wipf D."/>
            <person name="Zambonelli A."/>
            <person name="Paolocci F."/>
            <person name="Nowrousian M."/>
            <person name="Ottonello S."/>
            <person name="Baldrian P."/>
            <person name="Spatafora J.W."/>
            <person name="Henrissat B."/>
            <person name="Nagy L.G."/>
            <person name="Aury J.M."/>
            <person name="Wincker P."/>
            <person name="Grigoriev I.V."/>
            <person name="Bonfante P."/>
            <person name="Martin F.M."/>
        </authorList>
    </citation>
    <scope>NUCLEOTIDE SEQUENCE [LARGE SCALE GENOMIC DNA]</scope>
    <source>
        <strain evidence="2 3">RN42</strain>
    </source>
</reference>
<evidence type="ECO:0000256" key="1">
    <source>
        <dbReference type="SAM" id="MobiDB-lite"/>
    </source>
</evidence>
<evidence type="ECO:0000313" key="2">
    <source>
        <dbReference type="EMBL" id="RPA77286.1"/>
    </source>
</evidence>
<evidence type="ECO:0000313" key="3">
    <source>
        <dbReference type="Proteomes" id="UP000275078"/>
    </source>
</evidence>
<feature type="region of interest" description="Disordered" evidence="1">
    <location>
        <begin position="201"/>
        <end position="266"/>
    </location>
</feature>
<feature type="region of interest" description="Disordered" evidence="1">
    <location>
        <begin position="96"/>
        <end position="188"/>
    </location>
</feature>
<feature type="compositionally biased region" description="Polar residues" evidence="1">
    <location>
        <begin position="126"/>
        <end position="142"/>
    </location>
</feature>
<gene>
    <name evidence="2" type="ORF">BJ508DRAFT_330385</name>
</gene>
<feature type="compositionally biased region" description="Polar residues" evidence="1">
    <location>
        <begin position="170"/>
        <end position="181"/>
    </location>
</feature>
<feature type="compositionally biased region" description="Pro residues" evidence="1">
    <location>
        <begin position="230"/>
        <end position="244"/>
    </location>
</feature>
<dbReference type="AlphaFoldDB" id="A0A3N4HW16"/>
<feature type="region of interest" description="Disordered" evidence="1">
    <location>
        <begin position="436"/>
        <end position="472"/>
    </location>
</feature>
<protein>
    <submittedName>
        <fullName evidence="2">Uncharacterized protein</fullName>
    </submittedName>
</protein>
<feature type="compositionally biased region" description="Low complexity" evidence="1">
    <location>
        <begin position="205"/>
        <end position="215"/>
    </location>
</feature>
<organism evidence="2 3">
    <name type="scientific">Ascobolus immersus RN42</name>
    <dbReference type="NCBI Taxonomy" id="1160509"/>
    <lineage>
        <taxon>Eukaryota</taxon>
        <taxon>Fungi</taxon>
        <taxon>Dikarya</taxon>
        <taxon>Ascomycota</taxon>
        <taxon>Pezizomycotina</taxon>
        <taxon>Pezizomycetes</taxon>
        <taxon>Pezizales</taxon>
        <taxon>Ascobolaceae</taxon>
        <taxon>Ascobolus</taxon>
    </lineage>
</organism>
<feature type="compositionally biased region" description="Basic and acidic residues" evidence="1">
    <location>
        <begin position="530"/>
        <end position="543"/>
    </location>
</feature>
<proteinExistence type="predicted"/>
<feature type="compositionally biased region" description="Polar residues" evidence="1">
    <location>
        <begin position="109"/>
        <end position="118"/>
    </location>
</feature>
<sequence>MSPHPPPHIPLRAAPPTPAFRPFQPFRLQGNIFRRHTPGAVSTGTAAAPIPPTQVSEFPSLANTPKANSDAHTVDRCRTNTPPTPLSALFNQENEVATSSIHRPEDARGSTTSQTLPTTLKVAQWPPNNSPCTSMPPQEQSNTPLTPLSALPSAPDTVTSAPSQPEPTRPWSNTTQTSPETPLNHHHQSWNQYSSATAARIVQHSPSPSSSSSSSYPHRYTTLPSQPNHPTHPPRQPYPSPSASPSPISSEALHSRPPPTNTFPLSTWPPTWPSTLPTLFHTALTQLGHEPSSWPEAMSVEMLKQLKLASTSMKLVECVRLTVQEFHVRVAGGRGYVIAGDVYAARDRFMQEVLKEAAGLLGMKAERRKRRGGVSKAVKEERGMVKVDRNAVVKEEKRTVAKLMKDKSKSFAGLTSPRDTPEREFFKPEEVFGRLASPFTPLPSRRTLPTPTPEPEVRVKTEPLPPPRIPTSTLLQCSQIFPPYNREQPHRATCGKVPVLGVKPDELRSTPTTTVYPIRGVTASPPPPTRVKDEPRHASEPRLKSNTPPPRPVHPTVPVSAQNAFRIPTPPGQSPRAASSSPRSPGASGKVSKKKTVKWCKKCGEPAMSVCIHKTPRRARNRGLSLKGT</sequence>
<feature type="compositionally biased region" description="Low complexity" evidence="1">
    <location>
        <begin position="574"/>
        <end position="590"/>
    </location>
</feature>
<keyword evidence="3" id="KW-1185">Reference proteome</keyword>